<name>A0A967EBG1_9FLAO</name>
<proteinExistence type="predicted"/>
<keyword evidence="2" id="KW-0238">DNA-binding</keyword>
<evidence type="ECO:0000259" key="4">
    <source>
        <dbReference type="PROSITE" id="PS01124"/>
    </source>
</evidence>
<comment type="caution">
    <text evidence="5">The sequence shown here is derived from an EMBL/GenBank/DDBJ whole genome shotgun (WGS) entry which is preliminary data.</text>
</comment>
<dbReference type="PROSITE" id="PS01124">
    <property type="entry name" value="HTH_ARAC_FAMILY_2"/>
    <property type="match status" value="1"/>
</dbReference>
<dbReference type="PANTHER" id="PTHR43280">
    <property type="entry name" value="ARAC-FAMILY TRANSCRIPTIONAL REGULATOR"/>
    <property type="match status" value="1"/>
</dbReference>
<dbReference type="InterPro" id="IPR009057">
    <property type="entry name" value="Homeodomain-like_sf"/>
</dbReference>
<dbReference type="InterPro" id="IPR020449">
    <property type="entry name" value="Tscrpt_reg_AraC-type_HTH"/>
</dbReference>
<gene>
    <name evidence="5" type="ORF">FK220_013185</name>
</gene>
<dbReference type="PANTHER" id="PTHR43280:SF29">
    <property type="entry name" value="ARAC-FAMILY TRANSCRIPTIONAL REGULATOR"/>
    <property type="match status" value="1"/>
</dbReference>
<dbReference type="InterPro" id="IPR003018">
    <property type="entry name" value="GAF"/>
</dbReference>
<dbReference type="Pfam" id="PF13185">
    <property type="entry name" value="GAF_2"/>
    <property type="match status" value="1"/>
</dbReference>
<dbReference type="Gene3D" id="1.10.10.60">
    <property type="entry name" value="Homeodomain-like"/>
    <property type="match status" value="2"/>
</dbReference>
<keyword evidence="6" id="KW-1185">Reference proteome</keyword>
<evidence type="ECO:0000313" key="6">
    <source>
        <dbReference type="Proteomes" id="UP000707206"/>
    </source>
</evidence>
<feature type="domain" description="HTH araC/xylS-type" evidence="4">
    <location>
        <begin position="184"/>
        <end position="288"/>
    </location>
</feature>
<keyword evidence="3" id="KW-0804">Transcription</keyword>
<dbReference type="Pfam" id="PF12833">
    <property type="entry name" value="HTH_18"/>
    <property type="match status" value="1"/>
</dbReference>
<evidence type="ECO:0000256" key="3">
    <source>
        <dbReference type="ARBA" id="ARBA00023163"/>
    </source>
</evidence>
<dbReference type="Proteomes" id="UP000707206">
    <property type="component" value="Unassembled WGS sequence"/>
</dbReference>
<dbReference type="InterPro" id="IPR018060">
    <property type="entry name" value="HTH_AraC"/>
</dbReference>
<dbReference type="PRINTS" id="PR00032">
    <property type="entry name" value="HTHARAC"/>
</dbReference>
<evidence type="ECO:0000256" key="2">
    <source>
        <dbReference type="ARBA" id="ARBA00023125"/>
    </source>
</evidence>
<evidence type="ECO:0000256" key="1">
    <source>
        <dbReference type="ARBA" id="ARBA00023015"/>
    </source>
</evidence>
<dbReference type="SMART" id="SM00342">
    <property type="entry name" value="HTH_ARAC"/>
    <property type="match status" value="1"/>
</dbReference>
<reference evidence="5" key="1">
    <citation type="submission" date="2019-07" db="EMBL/GenBank/DDBJ databases">
        <authorList>
            <person name="De-Chao Zhang Q."/>
        </authorList>
    </citation>
    <scope>NUCLEOTIDE SEQUENCE</scope>
    <source>
        <strain evidence="5">TP-CH-4</strain>
    </source>
</reference>
<organism evidence="5 6">
    <name type="scientific">Pelagihabitans pacificus</name>
    <dbReference type="NCBI Taxonomy" id="2696054"/>
    <lineage>
        <taxon>Bacteria</taxon>
        <taxon>Pseudomonadati</taxon>
        <taxon>Bacteroidota</taxon>
        <taxon>Flavobacteriia</taxon>
        <taxon>Flavobacteriales</taxon>
        <taxon>Flavobacteriaceae</taxon>
        <taxon>Pelagihabitans</taxon>
    </lineage>
</organism>
<reference evidence="5" key="2">
    <citation type="submission" date="2020-03" db="EMBL/GenBank/DDBJ databases">
        <title>Flavobacteriaceae bacterium strain TP-CH-4, a member of the family Flavobacteriaceae isolated from a deep-sea seamount.</title>
        <authorList>
            <person name="Zhang D.-C."/>
        </authorList>
    </citation>
    <scope>NUCLEOTIDE SEQUENCE</scope>
    <source>
        <strain evidence="5">TP-CH-4</strain>
    </source>
</reference>
<dbReference type="PROSITE" id="PS00041">
    <property type="entry name" value="HTH_ARAC_FAMILY_1"/>
    <property type="match status" value="1"/>
</dbReference>
<dbReference type="RefSeq" id="WP_152574814.1">
    <property type="nucleotide sequence ID" value="NZ_VIKU02000004.1"/>
</dbReference>
<dbReference type="InterPro" id="IPR018062">
    <property type="entry name" value="HTH_AraC-typ_CS"/>
</dbReference>
<evidence type="ECO:0000313" key="5">
    <source>
        <dbReference type="EMBL" id="NHF60301.1"/>
    </source>
</evidence>
<dbReference type="AlphaFoldDB" id="A0A967EBG1"/>
<dbReference type="InterPro" id="IPR029016">
    <property type="entry name" value="GAF-like_dom_sf"/>
</dbReference>
<dbReference type="GO" id="GO:0043565">
    <property type="term" value="F:sequence-specific DNA binding"/>
    <property type="evidence" value="ECO:0007669"/>
    <property type="project" value="InterPro"/>
</dbReference>
<sequence>MNTNSIGEALDEIRAISYFSTSLHEKESIEEVFWDVTRNVIQRLGFVDCVVYAFDKKRNVLVQKAAYGKKNPSGAIIYHQIEIPLGKGIVGHVALNKQAEIIPNTLGDPRYIIDDEVRCSEICVPIFVNDQLFGIIDSEHPEKNFFTERHLHLLTIVAALCSQKIKELQARSRKILTTANKYFKKLETLMRTHKIYRDPDLGLVATANLLGISACYLSSMINTYIKVGFIDYINQYRISEVKRNLLSSQYSHYTIVSVGLEAGFNSKSAFYSAFKKHTGITPSRYKEHTTRSSRSTIQRYQELVHV</sequence>
<dbReference type="EMBL" id="VIKU02000004">
    <property type="protein sequence ID" value="NHF60301.1"/>
    <property type="molecule type" value="Genomic_DNA"/>
</dbReference>
<dbReference type="SUPFAM" id="SSF55781">
    <property type="entry name" value="GAF domain-like"/>
    <property type="match status" value="1"/>
</dbReference>
<protein>
    <submittedName>
        <fullName evidence="5">Helix-turn-helix domain-containing protein</fullName>
    </submittedName>
</protein>
<dbReference type="SUPFAM" id="SSF46689">
    <property type="entry name" value="Homeodomain-like"/>
    <property type="match status" value="1"/>
</dbReference>
<accession>A0A967EBG1</accession>
<keyword evidence="1" id="KW-0805">Transcription regulation</keyword>
<dbReference type="GO" id="GO:0003700">
    <property type="term" value="F:DNA-binding transcription factor activity"/>
    <property type="evidence" value="ECO:0007669"/>
    <property type="project" value="InterPro"/>
</dbReference>
<dbReference type="SMART" id="SM00065">
    <property type="entry name" value="GAF"/>
    <property type="match status" value="1"/>
</dbReference>
<dbReference type="Gene3D" id="3.30.450.40">
    <property type="match status" value="1"/>
</dbReference>